<proteinExistence type="predicted"/>
<organism evidence="2 3">
    <name type="scientific">Hymenobacter taeanensis</name>
    <dbReference type="NCBI Taxonomy" id="2735321"/>
    <lineage>
        <taxon>Bacteria</taxon>
        <taxon>Pseudomonadati</taxon>
        <taxon>Bacteroidota</taxon>
        <taxon>Cytophagia</taxon>
        <taxon>Cytophagales</taxon>
        <taxon>Hymenobacteraceae</taxon>
        <taxon>Hymenobacter</taxon>
    </lineage>
</organism>
<keyword evidence="1" id="KW-0732">Signal</keyword>
<dbReference type="RefSeq" id="WP_171591729.1">
    <property type="nucleotide sequence ID" value="NZ_CP053538.1"/>
</dbReference>
<name>A0A6M6BIM3_9BACT</name>
<reference evidence="2 3" key="1">
    <citation type="submission" date="2020-05" db="EMBL/GenBank/DDBJ databases">
        <title>Complete genome sequence of Hymenobacter sp. TS19 in Coasted Sand Dune.</title>
        <authorList>
            <person name="Lee J.-H."/>
            <person name="Jung J.-H."/>
            <person name="Jeong S."/>
            <person name="Zhao L."/>
            <person name="Kim M.-K."/>
            <person name="Seo H.-S."/>
            <person name="Lim S."/>
        </authorList>
    </citation>
    <scope>NUCLEOTIDE SEQUENCE [LARGE SCALE GENOMIC DNA]</scope>
    <source>
        <strain evidence="2 3">TS19</strain>
    </source>
</reference>
<accession>A0A6M6BIM3</accession>
<dbReference type="Proteomes" id="UP000501623">
    <property type="component" value="Chromosome"/>
</dbReference>
<dbReference type="KEGG" id="hts:HMJ29_12045"/>
<feature type="chain" id="PRO_5026991234" description="Lipoprotein" evidence="1">
    <location>
        <begin position="24"/>
        <end position="211"/>
    </location>
</feature>
<evidence type="ECO:0000313" key="3">
    <source>
        <dbReference type="Proteomes" id="UP000501623"/>
    </source>
</evidence>
<evidence type="ECO:0000313" key="2">
    <source>
        <dbReference type="EMBL" id="QJX47634.1"/>
    </source>
</evidence>
<dbReference type="AlphaFoldDB" id="A0A6M6BIM3"/>
<keyword evidence="3" id="KW-1185">Reference proteome</keyword>
<dbReference type="EMBL" id="CP053538">
    <property type="protein sequence ID" value="QJX47634.1"/>
    <property type="molecule type" value="Genomic_DNA"/>
</dbReference>
<protein>
    <recommendedName>
        <fullName evidence="4">Lipoprotein</fullName>
    </recommendedName>
</protein>
<evidence type="ECO:0008006" key="4">
    <source>
        <dbReference type="Google" id="ProtNLM"/>
    </source>
</evidence>
<gene>
    <name evidence="2" type="ORF">HMJ29_12045</name>
</gene>
<evidence type="ECO:0000256" key="1">
    <source>
        <dbReference type="SAM" id="SignalP"/>
    </source>
</evidence>
<dbReference type="PROSITE" id="PS51257">
    <property type="entry name" value="PROKAR_LIPOPROTEIN"/>
    <property type="match status" value="1"/>
</dbReference>
<feature type="signal peptide" evidence="1">
    <location>
        <begin position="1"/>
        <end position="23"/>
    </location>
</feature>
<sequence length="211" mass="23138">MMQLLHKGATCLTAFALSGLVLAGCQDSGSQNATTTTDTTAANDTTALEQEMVFAPGEYIDWNTATLNGKQPVLGKTAELYRVLGQPDSLVSPNMNDVCVSFYDQKFQYAYFKHSQLEVYGDTAVIGTLDFRSNPQLALHTSTMRLNHTTTLDDVAKEFPEAVKGQHMVTVENLGQLTAIPLATGETPGDDAWILFFDKGKLVRIDYWMPC</sequence>